<gene>
    <name evidence="5" type="ORF">DFH08DRAFT_1087158</name>
</gene>
<keyword evidence="3" id="KW-0560">Oxidoreductase</keyword>
<dbReference type="GO" id="GO:0016491">
    <property type="term" value="F:oxidoreductase activity"/>
    <property type="evidence" value="ECO:0007669"/>
    <property type="project" value="UniProtKB-KW"/>
</dbReference>
<keyword evidence="2" id="KW-0521">NADP</keyword>
<evidence type="ECO:0000313" key="6">
    <source>
        <dbReference type="Proteomes" id="UP001218218"/>
    </source>
</evidence>
<dbReference type="AlphaFoldDB" id="A0AAD6ZB80"/>
<dbReference type="InterPro" id="IPR036291">
    <property type="entry name" value="NAD(P)-bd_dom_sf"/>
</dbReference>
<evidence type="ECO:0000256" key="3">
    <source>
        <dbReference type="ARBA" id="ARBA00023002"/>
    </source>
</evidence>
<evidence type="ECO:0000259" key="4">
    <source>
        <dbReference type="Pfam" id="PF05368"/>
    </source>
</evidence>
<organism evidence="5 6">
    <name type="scientific">Mycena albidolilacea</name>
    <dbReference type="NCBI Taxonomy" id="1033008"/>
    <lineage>
        <taxon>Eukaryota</taxon>
        <taxon>Fungi</taxon>
        <taxon>Dikarya</taxon>
        <taxon>Basidiomycota</taxon>
        <taxon>Agaricomycotina</taxon>
        <taxon>Agaricomycetes</taxon>
        <taxon>Agaricomycetidae</taxon>
        <taxon>Agaricales</taxon>
        <taxon>Marasmiineae</taxon>
        <taxon>Mycenaceae</taxon>
        <taxon>Mycena</taxon>
    </lineage>
</organism>
<evidence type="ECO:0000256" key="1">
    <source>
        <dbReference type="ARBA" id="ARBA00006328"/>
    </source>
</evidence>
<dbReference type="EMBL" id="JARIHO010000066">
    <property type="protein sequence ID" value="KAJ7314542.1"/>
    <property type="molecule type" value="Genomic_DNA"/>
</dbReference>
<dbReference type="PANTHER" id="PTHR42748:SF30">
    <property type="entry name" value="NMRA-LIKE DOMAIN-CONTAINING PROTEIN"/>
    <property type="match status" value="1"/>
</dbReference>
<dbReference type="Proteomes" id="UP001218218">
    <property type="component" value="Unassembled WGS sequence"/>
</dbReference>
<feature type="domain" description="NmrA-like" evidence="4">
    <location>
        <begin position="11"/>
        <end position="270"/>
    </location>
</feature>
<dbReference type="InterPro" id="IPR008030">
    <property type="entry name" value="NmrA-like"/>
</dbReference>
<keyword evidence="6" id="KW-1185">Reference proteome</keyword>
<dbReference type="GO" id="GO:0005634">
    <property type="term" value="C:nucleus"/>
    <property type="evidence" value="ECO:0007669"/>
    <property type="project" value="TreeGrafter"/>
</dbReference>
<comment type="caution">
    <text evidence="5">The sequence shown here is derived from an EMBL/GenBank/DDBJ whole genome shotgun (WGS) entry which is preliminary data.</text>
</comment>
<evidence type="ECO:0000313" key="5">
    <source>
        <dbReference type="EMBL" id="KAJ7314542.1"/>
    </source>
</evidence>
<dbReference type="Gene3D" id="3.90.25.10">
    <property type="entry name" value="UDP-galactose 4-epimerase, domain 1"/>
    <property type="match status" value="1"/>
</dbReference>
<sequence>MTITQTNSAPLIAVVGATGAQGGSVIKALSESDRPYRIRGFTRDVTKATSQALKHQGVVMIAVNLVVENREQVYKVFAGADYVFLVTNYWEHLDMQREIAEGKMLIDAAKTAGVKGIVWSGLGKAIVTEYGRASGVPFVTVQAGLYASSFLKNPMMLAKQPDETYAIRWLVGPKTIVPVIDAENDYGLYVRRVLEQPVFPDGTDVSTSGEEITVEEMARQLAEVTGKKVVFQQITKEEFVQPIMALGMPSHVINGVVSAFQFWEEFGYHTGDAITNKDGLARPPRTWVEFVKHADWSKALA</sequence>
<dbReference type="CDD" id="cd05251">
    <property type="entry name" value="NmrA_like_SDR_a"/>
    <property type="match status" value="1"/>
</dbReference>
<proteinExistence type="inferred from homology"/>
<dbReference type="SUPFAM" id="SSF51735">
    <property type="entry name" value="NAD(P)-binding Rossmann-fold domains"/>
    <property type="match status" value="1"/>
</dbReference>
<accession>A0AAD6ZB80</accession>
<dbReference type="Pfam" id="PF05368">
    <property type="entry name" value="NmrA"/>
    <property type="match status" value="1"/>
</dbReference>
<reference evidence="5" key="1">
    <citation type="submission" date="2023-03" db="EMBL/GenBank/DDBJ databases">
        <title>Massive genome expansion in bonnet fungi (Mycena s.s.) driven by repeated elements and novel gene families across ecological guilds.</title>
        <authorList>
            <consortium name="Lawrence Berkeley National Laboratory"/>
            <person name="Harder C.B."/>
            <person name="Miyauchi S."/>
            <person name="Viragh M."/>
            <person name="Kuo A."/>
            <person name="Thoen E."/>
            <person name="Andreopoulos B."/>
            <person name="Lu D."/>
            <person name="Skrede I."/>
            <person name="Drula E."/>
            <person name="Henrissat B."/>
            <person name="Morin E."/>
            <person name="Kohler A."/>
            <person name="Barry K."/>
            <person name="LaButti K."/>
            <person name="Morin E."/>
            <person name="Salamov A."/>
            <person name="Lipzen A."/>
            <person name="Mereny Z."/>
            <person name="Hegedus B."/>
            <person name="Baldrian P."/>
            <person name="Stursova M."/>
            <person name="Weitz H."/>
            <person name="Taylor A."/>
            <person name="Grigoriev I.V."/>
            <person name="Nagy L.G."/>
            <person name="Martin F."/>
            <person name="Kauserud H."/>
        </authorList>
    </citation>
    <scope>NUCLEOTIDE SEQUENCE</scope>
    <source>
        <strain evidence="5">CBHHK002</strain>
    </source>
</reference>
<comment type="similarity">
    <text evidence="1">Belongs to the NmrA-type oxidoreductase family.</text>
</comment>
<evidence type="ECO:0000256" key="2">
    <source>
        <dbReference type="ARBA" id="ARBA00022857"/>
    </source>
</evidence>
<dbReference type="PANTHER" id="PTHR42748">
    <property type="entry name" value="NITROGEN METABOLITE REPRESSION PROTEIN NMRA FAMILY MEMBER"/>
    <property type="match status" value="1"/>
</dbReference>
<protein>
    <submittedName>
        <fullName evidence="5">NAD(P)-binding protein</fullName>
    </submittedName>
</protein>
<name>A0AAD6ZB80_9AGAR</name>
<dbReference type="InterPro" id="IPR051164">
    <property type="entry name" value="NmrA-like_oxidored"/>
</dbReference>
<dbReference type="Gene3D" id="3.40.50.720">
    <property type="entry name" value="NAD(P)-binding Rossmann-like Domain"/>
    <property type="match status" value="1"/>
</dbReference>